<feature type="compositionally biased region" description="Basic and acidic residues" evidence="1">
    <location>
        <begin position="150"/>
        <end position="164"/>
    </location>
</feature>
<dbReference type="EMBL" id="NIVC01000003">
    <property type="protein sequence ID" value="PAA94692.1"/>
    <property type="molecule type" value="Genomic_DNA"/>
</dbReference>
<feature type="region of interest" description="Disordered" evidence="1">
    <location>
        <begin position="1"/>
        <end position="44"/>
    </location>
</feature>
<dbReference type="EMBL" id="NIVC01000236">
    <property type="protein sequence ID" value="PAA87358.1"/>
    <property type="molecule type" value="Genomic_DNA"/>
</dbReference>
<dbReference type="EMBL" id="NIVC01001262">
    <property type="protein sequence ID" value="PAA70166.1"/>
    <property type="molecule type" value="Genomic_DNA"/>
</dbReference>
<evidence type="ECO:0000313" key="3">
    <source>
        <dbReference type="EMBL" id="PAA87358.1"/>
    </source>
</evidence>
<feature type="non-terminal residue" evidence="3">
    <location>
        <position position="1"/>
    </location>
</feature>
<name>A0A267GMW9_9PLAT</name>
<protein>
    <submittedName>
        <fullName evidence="3">Uncharacterized protein</fullName>
    </submittedName>
</protein>
<organism evidence="3 5">
    <name type="scientific">Macrostomum lignano</name>
    <dbReference type="NCBI Taxonomy" id="282301"/>
    <lineage>
        <taxon>Eukaryota</taxon>
        <taxon>Metazoa</taxon>
        <taxon>Spiralia</taxon>
        <taxon>Lophotrochozoa</taxon>
        <taxon>Platyhelminthes</taxon>
        <taxon>Rhabditophora</taxon>
        <taxon>Macrostomorpha</taxon>
        <taxon>Macrostomida</taxon>
        <taxon>Macrostomidae</taxon>
        <taxon>Macrostomum</taxon>
    </lineage>
</organism>
<evidence type="ECO:0000313" key="4">
    <source>
        <dbReference type="EMBL" id="PAA94692.1"/>
    </source>
</evidence>
<evidence type="ECO:0000313" key="2">
    <source>
        <dbReference type="EMBL" id="PAA70166.1"/>
    </source>
</evidence>
<feature type="region of interest" description="Disordered" evidence="1">
    <location>
        <begin position="77"/>
        <end position="102"/>
    </location>
</feature>
<sequence length="173" mass="19505">NLVRMPGTERTTRQFDETQLPPKKRLRSDRQTPAGSPAANSLGQQLVQETLARDRAILDMQELAALERKRQRLLFELRRNGKKVHNGSSPPQQRKSTTAVPAVAESTGAEERALLSTLARITVLLAKQNKTKEENTSKWNVLIKPQQHMNKSEPEQQQREKQEGDSIAVSGYD</sequence>
<dbReference type="AlphaFoldDB" id="A0A267GMW9"/>
<keyword evidence="5" id="KW-1185">Reference proteome</keyword>
<accession>A0A267GMW9</accession>
<feature type="compositionally biased region" description="Polar residues" evidence="1">
    <location>
        <begin position="86"/>
        <end position="99"/>
    </location>
</feature>
<dbReference type="Proteomes" id="UP000215902">
    <property type="component" value="Unassembled WGS sequence"/>
</dbReference>
<evidence type="ECO:0000256" key="1">
    <source>
        <dbReference type="SAM" id="MobiDB-lite"/>
    </source>
</evidence>
<evidence type="ECO:0000313" key="5">
    <source>
        <dbReference type="Proteomes" id="UP000215902"/>
    </source>
</evidence>
<reference evidence="3 5" key="1">
    <citation type="submission" date="2017-06" db="EMBL/GenBank/DDBJ databases">
        <title>A platform for efficient transgenesis in Macrostomum lignano, a flatworm model organism for stem cell research.</title>
        <authorList>
            <person name="Berezikov E."/>
        </authorList>
    </citation>
    <scope>NUCLEOTIDE SEQUENCE [LARGE SCALE GENOMIC DNA]</scope>
    <source>
        <strain evidence="3">DV1</strain>
        <tissue evidence="3">Whole organism</tissue>
    </source>
</reference>
<gene>
    <name evidence="4" type="ORF">BOX15_Mlig003350g5</name>
    <name evidence="2" type="ORF">BOX15_Mlig012930g2</name>
    <name evidence="3" type="ORF">BOX15_Mlig031490g2</name>
</gene>
<proteinExistence type="predicted"/>
<comment type="caution">
    <text evidence="3">The sequence shown here is derived from an EMBL/GenBank/DDBJ whole genome shotgun (WGS) entry which is preliminary data.</text>
</comment>
<feature type="compositionally biased region" description="Polar residues" evidence="1">
    <location>
        <begin position="31"/>
        <end position="44"/>
    </location>
</feature>
<feature type="region of interest" description="Disordered" evidence="1">
    <location>
        <begin position="130"/>
        <end position="173"/>
    </location>
</feature>